<dbReference type="EMBL" id="BPQR01000032">
    <property type="protein sequence ID" value="GJE06683.1"/>
    <property type="molecule type" value="Genomic_DNA"/>
</dbReference>
<dbReference type="InterPro" id="IPR015421">
    <property type="entry name" value="PyrdxlP-dep_Trfase_major"/>
</dbReference>
<keyword evidence="3 6" id="KW-0663">Pyridoxal phosphate</keyword>
<dbReference type="PANTHER" id="PTHR43500">
    <property type="entry name" value="CYSTATHIONINE BETA-LYASE-RELATED"/>
    <property type="match status" value="1"/>
</dbReference>
<evidence type="ECO:0000256" key="7">
    <source>
        <dbReference type="SAM" id="MobiDB-lite"/>
    </source>
</evidence>
<evidence type="ECO:0000256" key="5">
    <source>
        <dbReference type="ARBA" id="ARBA00047517"/>
    </source>
</evidence>
<keyword evidence="4" id="KW-0456">Lyase</keyword>
<dbReference type="InterPro" id="IPR000277">
    <property type="entry name" value="Cys/Met-Metab_PyrdxlP-dep_enz"/>
</dbReference>
<gene>
    <name evidence="8" type="primary">metC</name>
    <name evidence="8" type="ORF">AOPFMNJM_2005</name>
</gene>
<evidence type="ECO:0000256" key="2">
    <source>
        <dbReference type="ARBA" id="ARBA00009077"/>
    </source>
</evidence>
<dbReference type="Gene3D" id="3.40.640.10">
    <property type="entry name" value="Type I PLP-dependent aspartate aminotransferase-like (Major domain)"/>
    <property type="match status" value="1"/>
</dbReference>
<feature type="region of interest" description="Disordered" evidence="7">
    <location>
        <begin position="1"/>
        <end position="26"/>
    </location>
</feature>
<name>A0ABQ4SXR4_9HYPH</name>
<dbReference type="SUPFAM" id="SSF53383">
    <property type="entry name" value="PLP-dependent transferases"/>
    <property type="match status" value="1"/>
</dbReference>
<sequence length="401" mass="43111">MSSSKPRDLSRFGPGTRLVHAGRDPASQHGFVNTPIYRGSTVLFPSYDDLQHRRARYSYGTVGTPTVDALTEAWSEIAGAAGTVATPSGLAALSVALMASVSAGDHLLVTDSAYRPTRQFCDGVLARYGVEITYYDPLAGAGIAALMRENTRAVLVEAPGSQSFEMQDVPAIAEAVHARGAENGKGATVIMDNTWATPLLFPPHERGVDIAVEAGTKYLSGGSDLLLGLTSANKAHWPALRRTYDHFAMCPGPEDVFLALRGLRTMALRLSEHGRRGLEMARWLQARPEVLRVLHPGLPDDPGHAIFTRDFAGASGLFGVILKPVPERAVAAMLDGLELFGMGFSWGGFESLVIPFDCTVYRTATRWAPGGPALRFHIGLEEPEDLKADLEAGFARLREAT</sequence>
<comment type="caution">
    <text evidence="8">The sequence shown here is derived from an EMBL/GenBank/DDBJ whole genome shotgun (WGS) entry which is preliminary data.</text>
</comment>
<comment type="cofactor">
    <cofactor evidence="1 6">
        <name>pyridoxal 5'-phosphate</name>
        <dbReference type="ChEBI" id="CHEBI:597326"/>
    </cofactor>
</comment>
<dbReference type="Pfam" id="PF01053">
    <property type="entry name" value="Cys_Met_Meta_PP"/>
    <property type="match status" value="1"/>
</dbReference>
<dbReference type="PIRSF" id="PIRSF001434">
    <property type="entry name" value="CGS"/>
    <property type="match status" value="1"/>
</dbReference>
<reference evidence="8" key="1">
    <citation type="journal article" date="2021" name="Front. Microbiol.">
        <title>Comprehensive Comparative Genomics and Phenotyping of Methylobacterium Species.</title>
        <authorList>
            <person name="Alessa O."/>
            <person name="Ogura Y."/>
            <person name="Fujitani Y."/>
            <person name="Takami H."/>
            <person name="Hayashi T."/>
            <person name="Sahin N."/>
            <person name="Tani A."/>
        </authorList>
    </citation>
    <scope>NUCLEOTIDE SEQUENCE</scope>
    <source>
        <strain evidence="8">LMG 23639</strain>
    </source>
</reference>
<comment type="similarity">
    <text evidence="2 6">Belongs to the trans-sulfuration enzymes family.</text>
</comment>
<dbReference type="Gene3D" id="3.90.1150.10">
    <property type="entry name" value="Aspartate Aminotransferase, domain 1"/>
    <property type="match status" value="1"/>
</dbReference>
<dbReference type="NCBIfam" id="TIGR01324">
    <property type="entry name" value="cysta_beta_ly_B"/>
    <property type="match status" value="1"/>
</dbReference>
<protein>
    <submittedName>
        <fullName evidence="8">Cystathionine beta-lyase MetC</fullName>
    </submittedName>
</protein>
<dbReference type="InterPro" id="IPR006233">
    <property type="entry name" value="Cys_b_lyase_bac"/>
</dbReference>
<organism evidence="8 9">
    <name type="scientific">Methylobacterium jeotgali</name>
    <dbReference type="NCBI Taxonomy" id="381630"/>
    <lineage>
        <taxon>Bacteria</taxon>
        <taxon>Pseudomonadati</taxon>
        <taxon>Pseudomonadota</taxon>
        <taxon>Alphaproteobacteria</taxon>
        <taxon>Hyphomicrobiales</taxon>
        <taxon>Methylobacteriaceae</taxon>
        <taxon>Methylobacterium</taxon>
    </lineage>
</organism>
<keyword evidence="9" id="KW-1185">Reference proteome</keyword>
<dbReference type="PANTHER" id="PTHR43500:SF1">
    <property type="entry name" value="CYSTATHIONINE BETA-LYASE-RELATED"/>
    <property type="match status" value="1"/>
</dbReference>
<evidence type="ECO:0000313" key="9">
    <source>
        <dbReference type="Proteomes" id="UP001055102"/>
    </source>
</evidence>
<evidence type="ECO:0000256" key="4">
    <source>
        <dbReference type="ARBA" id="ARBA00023239"/>
    </source>
</evidence>
<dbReference type="Proteomes" id="UP001055102">
    <property type="component" value="Unassembled WGS sequence"/>
</dbReference>
<feature type="compositionally biased region" description="Basic and acidic residues" evidence="7">
    <location>
        <begin position="1"/>
        <end position="10"/>
    </location>
</feature>
<evidence type="ECO:0000256" key="6">
    <source>
        <dbReference type="RuleBase" id="RU362118"/>
    </source>
</evidence>
<evidence type="ECO:0000256" key="1">
    <source>
        <dbReference type="ARBA" id="ARBA00001933"/>
    </source>
</evidence>
<evidence type="ECO:0000313" key="8">
    <source>
        <dbReference type="EMBL" id="GJE06683.1"/>
    </source>
</evidence>
<comment type="catalytic activity">
    <reaction evidence="5">
        <text>L,L-cystathionine + H2O = L-homocysteine + pyruvate + NH4(+)</text>
        <dbReference type="Rhea" id="RHEA:13965"/>
        <dbReference type="ChEBI" id="CHEBI:15361"/>
        <dbReference type="ChEBI" id="CHEBI:15377"/>
        <dbReference type="ChEBI" id="CHEBI:28938"/>
        <dbReference type="ChEBI" id="CHEBI:58161"/>
        <dbReference type="ChEBI" id="CHEBI:58199"/>
    </reaction>
</comment>
<dbReference type="InterPro" id="IPR015424">
    <property type="entry name" value="PyrdxlP-dep_Trfase"/>
</dbReference>
<evidence type="ECO:0000256" key="3">
    <source>
        <dbReference type="ARBA" id="ARBA00022898"/>
    </source>
</evidence>
<proteinExistence type="inferred from homology"/>
<dbReference type="RefSeq" id="WP_238275515.1">
    <property type="nucleotide sequence ID" value="NZ_BPQR01000032.1"/>
</dbReference>
<dbReference type="InterPro" id="IPR015422">
    <property type="entry name" value="PyrdxlP-dep_Trfase_small"/>
</dbReference>
<accession>A0ABQ4SXR4</accession>
<reference evidence="8" key="2">
    <citation type="submission" date="2021-08" db="EMBL/GenBank/DDBJ databases">
        <authorList>
            <person name="Tani A."/>
            <person name="Ola A."/>
            <person name="Ogura Y."/>
            <person name="Katsura K."/>
            <person name="Hayashi T."/>
        </authorList>
    </citation>
    <scope>NUCLEOTIDE SEQUENCE</scope>
    <source>
        <strain evidence="8">LMG 23639</strain>
    </source>
</reference>